<organism evidence="1 2">
    <name type="scientific">Bacillus mycoides</name>
    <dbReference type="NCBI Taxonomy" id="1405"/>
    <lineage>
        <taxon>Bacteria</taxon>
        <taxon>Bacillati</taxon>
        <taxon>Bacillota</taxon>
        <taxon>Bacilli</taxon>
        <taxon>Bacillales</taxon>
        <taxon>Bacillaceae</taxon>
        <taxon>Bacillus</taxon>
        <taxon>Bacillus cereus group</taxon>
    </lineage>
</organism>
<sequence>MFESICISGDYDLGSLAEKAFFYDKVKLIVNEARLNSLFSKVHPANFISFLEEHREKIQLVYFWILPSTRISYPKNKKPQMIFSSVDEDFIDPYLDYLWEKGGMNSPEGTFTDISLARRLYKLMDKDAVSSETAKKYAEEMENENQIITYLENFLLKTNPSLLRKLPTDIKFRLNVIKENLNGVKTYELEHNIDKDIIDPVTFLNTYFNTFSRMEVWSNYSSDFQTDTLSSVLIQQRFNYLYNKTINKNQQIEVFNNTILNTGNIREVLNSGEKNFLDYIALYEKSRRFKEWVKEIPPESNFIQEYFNTITAKTWAEKLPTKTIRFGIFTGAGLFVDSLGGSGVGTLIGTSLSALDSFLLDKLIQGWKPNHFVENEFKRFI</sequence>
<evidence type="ECO:0000313" key="2">
    <source>
        <dbReference type="Proteomes" id="UP000437562"/>
    </source>
</evidence>
<gene>
    <name evidence="1" type="ORF">BACI71_60094</name>
</gene>
<dbReference type="Proteomes" id="UP000437562">
    <property type="component" value="Unassembled WGS sequence"/>
</dbReference>
<reference evidence="1 2" key="1">
    <citation type="submission" date="2019-10" db="EMBL/GenBank/DDBJ databases">
        <authorList>
            <person name="Karimi E."/>
        </authorList>
    </citation>
    <scope>NUCLEOTIDE SEQUENCE [LARGE SCALE GENOMIC DNA]</scope>
    <source>
        <strain evidence="1">Bacillus sp. 71</strain>
    </source>
</reference>
<dbReference type="AlphaFoldDB" id="A0A654AV14"/>
<evidence type="ECO:0000313" key="1">
    <source>
        <dbReference type="EMBL" id="VXC71274.1"/>
    </source>
</evidence>
<proteinExistence type="predicted"/>
<accession>A0A654AV14</accession>
<dbReference type="RefSeq" id="WP_159146676.1">
    <property type="nucleotide sequence ID" value="NZ_LR733376.1"/>
</dbReference>
<dbReference type="EMBL" id="CABWMC010000031">
    <property type="protein sequence ID" value="VXC71274.1"/>
    <property type="molecule type" value="Genomic_DNA"/>
</dbReference>
<name>A0A654AV14_BACMY</name>
<protein>
    <submittedName>
        <fullName evidence="1">Uncharacterized protein</fullName>
    </submittedName>
</protein>